<feature type="transmembrane region" description="Helical" evidence="2">
    <location>
        <begin position="619"/>
        <end position="642"/>
    </location>
</feature>
<dbReference type="RefSeq" id="XP_026274715.1">
    <property type="nucleotide sequence ID" value="XM_026418930.2"/>
</dbReference>
<dbReference type="InterPro" id="IPR036259">
    <property type="entry name" value="MFS_trans_sf"/>
</dbReference>
<name>A0A6J1S677_FRAOC</name>
<dbReference type="InterPro" id="IPR011701">
    <property type="entry name" value="MFS"/>
</dbReference>
<dbReference type="PANTHER" id="PTHR11360:SF286">
    <property type="entry name" value="GH22266P"/>
    <property type="match status" value="1"/>
</dbReference>
<feature type="transmembrane region" description="Helical" evidence="2">
    <location>
        <begin position="654"/>
        <end position="673"/>
    </location>
</feature>
<feature type="transmembrane region" description="Helical" evidence="2">
    <location>
        <begin position="181"/>
        <end position="199"/>
    </location>
</feature>
<dbReference type="AlphaFoldDB" id="A0A6J1S677"/>
<evidence type="ECO:0000313" key="3">
    <source>
        <dbReference type="Proteomes" id="UP000504606"/>
    </source>
</evidence>
<dbReference type="Gene3D" id="1.20.1250.20">
    <property type="entry name" value="MFS general substrate transporter like domains"/>
    <property type="match status" value="2"/>
</dbReference>
<gene>
    <name evidence="4" type="primary">LOC113203957</name>
</gene>
<dbReference type="FunFam" id="1.20.1250.20:FF:000271">
    <property type="entry name" value="Monocarboxylate transporter"/>
    <property type="match status" value="1"/>
</dbReference>
<feature type="compositionally biased region" description="Basic and acidic residues" evidence="1">
    <location>
        <begin position="417"/>
        <end position="434"/>
    </location>
</feature>
<dbReference type="SUPFAM" id="SSF103473">
    <property type="entry name" value="MFS general substrate transporter"/>
    <property type="match status" value="1"/>
</dbReference>
<feature type="transmembrane region" description="Helical" evidence="2">
    <location>
        <begin position="154"/>
        <end position="174"/>
    </location>
</feature>
<feature type="region of interest" description="Disordered" evidence="1">
    <location>
        <begin position="71"/>
        <end position="92"/>
    </location>
</feature>
<accession>A0A6J1S677</accession>
<feature type="transmembrane region" description="Helical" evidence="2">
    <location>
        <begin position="205"/>
        <end position="232"/>
    </location>
</feature>
<dbReference type="PANTHER" id="PTHR11360">
    <property type="entry name" value="MONOCARBOXYLATE TRANSPORTER"/>
    <property type="match status" value="1"/>
</dbReference>
<organism evidence="3 4">
    <name type="scientific">Frankliniella occidentalis</name>
    <name type="common">Western flower thrips</name>
    <name type="synonym">Euthrips occidentalis</name>
    <dbReference type="NCBI Taxonomy" id="133901"/>
    <lineage>
        <taxon>Eukaryota</taxon>
        <taxon>Metazoa</taxon>
        <taxon>Ecdysozoa</taxon>
        <taxon>Arthropoda</taxon>
        <taxon>Hexapoda</taxon>
        <taxon>Insecta</taxon>
        <taxon>Pterygota</taxon>
        <taxon>Neoptera</taxon>
        <taxon>Paraneoptera</taxon>
        <taxon>Thysanoptera</taxon>
        <taxon>Terebrantia</taxon>
        <taxon>Thripoidea</taxon>
        <taxon>Thripidae</taxon>
        <taxon>Frankliniella</taxon>
    </lineage>
</organism>
<sequence length="844" mass="90682">MGPASSRDPAEESGQGDDGLDDEDDAQRLKEELYARASAIAAFHRRDTVATLDDGQRRCGCKTESECSCGEENTRLTRGDGQYGDGDPTSPGEDELSLCDYHDLPPPPDGGYGWVIVFASFMCNMIVDGIAYTFGIFLDRFVEVFGEGKGKTSFVGSLLSGVYLSAGPVVSALTNKYGCRAVCIAGSIISCAAFALSTLSPNVNVLMITYGVLGGLGFGLIYLPAVVCVGYYFETKRSLATGIAVCGSGFGTFVFAPLATMLVREYDWWGANLILAGLILNCALFGALMRPLEFPKGPGVKPLLQRMAEEKRFQMERGSIGGSYFVVQLPDGSMEKRLKMPINIDPGVHSSFNLDQLVPGTPVNPLPTVPTLPTITEAKVQEVKDAANSNGADMRPPEVPRGRKKSRVEDLKEEDELLRRDLIKQEREHDRRVSTPEAPNPAALQQEQMSHGVVPPKSVIPRNASQPAFSTHVQGLPKNGSVPFFDRIRKTSTGERFRPTLAAISNSRPTMTSNGDLSDSVSMMTASRISMKIARDRKEMVRPLARKDIFYSGSITNLPEYQSQKSLANYRQSVVSLPRMAVEAGEAPPPECCPCFTIPLSVKLALSQLLDFSLLSNPVFLAIGFSNFFGFAALYIPFMYLVPAASAEGVPVDTASLLISVIGIVNTASRVACGWLADQPKVDSLLLNNVCLLLCGLTTGAVPFAHDIYSFMVIAVVFAVAISGYISLTSIILVDLLGLDKLTNAFGLLILFRGVAATLGTPMAGTLYDATGTYAVPFFAAGGMFVVASLLSFTVPMLRRCQPPPTAAGDLYADDYLGPIAEEDDDEEGGIQMSATTKDVEAGK</sequence>
<dbReference type="Pfam" id="PF07690">
    <property type="entry name" value="MFS_1"/>
    <property type="match status" value="2"/>
</dbReference>
<feature type="transmembrane region" description="Helical" evidence="2">
    <location>
        <begin position="239"/>
        <end position="262"/>
    </location>
</feature>
<feature type="transmembrane region" description="Helical" evidence="2">
    <location>
        <begin position="711"/>
        <end position="734"/>
    </location>
</feature>
<feature type="transmembrane region" description="Helical" evidence="2">
    <location>
        <begin position="774"/>
        <end position="795"/>
    </location>
</feature>
<dbReference type="GO" id="GO:0008028">
    <property type="term" value="F:monocarboxylic acid transmembrane transporter activity"/>
    <property type="evidence" value="ECO:0007669"/>
    <property type="project" value="TreeGrafter"/>
</dbReference>
<keyword evidence="2" id="KW-0812">Transmembrane</keyword>
<protein>
    <submittedName>
        <fullName evidence="4">Uncharacterized protein LOC113203957 isoform X7</fullName>
    </submittedName>
</protein>
<feature type="transmembrane region" description="Helical" evidence="2">
    <location>
        <begin position="268"/>
        <end position="288"/>
    </location>
</feature>
<evidence type="ECO:0000313" key="4">
    <source>
        <dbReference type="RefSeq" id="XP_026274715.1"/>
    </source>
</evidence>
<feature type="compositionally biased region" description="Acidic residues" evidence="1">
    <location>
        <begin position="14"/>
        <end position="25"/>
    </location>
</feature>
<evidence type="ECO:0000256" key="1">
    <source>
        <dbReference type="SAM" id="MobiDB-lite"/>
    </source>
</evidence>
<dbReference type="InterPro" id="IPR050327">
    <property type="entry name" value="Proton-linked_MCT"/>
</dbReference>
<keyword evidence="2" id="KW-0472">Membrane</keyword>
<dbReference type="GeneID" id="113203957"/>
<keyword evidence="2" id="KW-1133">Transmembrane helix</keyword>
<feature type="region of interest" description="Disordered" evidence="1">
    <location>
        <begin position="820"/>
        <end position="844"/>
    </location>
</feature>
<feature type="region of interest" description="Disordered" evidence="1">
    <location>
        <begin position="386"/>
        <end position="463"/>
    </location>
</feature>
<proteinExistence type="predicted"/>
<evidence type="ECO:0000256" key="2">
    <source>
        <dbReference type="SAM" id="Phobius"/>
    </source>
</evidence>
<feature type="transmembrane region" description="Helical" evidence="2">
    <location>
        <begin position="685"/>
        <end position="705"/>
    </location>
</feature>
<feature type="region of interest" description="Disordered" evidence="1">
    <location>
        <begin position="1"/>
        <end position="30"/>
    </location>
</feature>
<keyword evidence="3" id="KW-1185">Reference proteome</keyword>
<dbReference type="CDD" id="cd17352">
    <property type="entry name" value="MFS_MCT_SLC16"/>
    <property type="match status" value="1"/>
</dbReference>
<reference evidence="4" key="1">
    <citation type="submission" date="2025-08" db="UniProtKB">
        <authorList>
            <consortium name="RefSeq"/>
        </authorList>
    </citation>
    <scope>IDENTIFICATION</scope>
    <source>
        <tissue evidence="4">Whole organism</tissue>
    </source>
</reference>
<dbReference type="Proteomes" id="UP000504606">
    <property type="component" value="Unplaced"/>
</dbReference>
<feature type="transmembrane region" description="Helical" evidence="2">
    <location>
        <begin position="746"/>
        <end position="768"/>
    </location>
</feature>
<feature type="transmembrane region" description="Helical" evidence="2">
    <location>
        <begin position="112"/>
        <end position="134"/>
    </location>
</feature>